<proteinExistence type="predicted"/>
<evidence type="ECO:0000313" key="3">
    <source>
        <dbReference type="EMBL" id="EHR63647.1"/>
    </source>
</evidence>
<dbReference type="STRING" id="882082.SaccyDRAFT_4845"/>
<gene>
    <name evidence="3" type="ORF">SaccyDRAFT_4845</name>
</gene>
<keyword evidence="2" id="KW-0472">Membrane</keyword>
<feature type="transmembrane region" description="Helical" evidence="2">
    <location>
        <begin position="362"/>
        <end position="380"/>
    </location>
</feature>
<evidence type="ECO:0000256" key="2">
    <source>
        <dbReference type="SAM" id="Phobius"/>
    </source>
</evidence>
<feature type="transmembrane region" description="Helical" evidence="2">
    <location>
        <begin position="256"/>
        <end position="276"/>
    </location>
</feature>
<dbReference type="eggNOG" id="COG3559">
    <property type="taxonomic scope" value="Bacteria"/>
</dbReference>
<dbReference type="RefSeq" id="WP_005460067.1">
    <property type="nucleotide sequence ID" value="NZ_CM001440.1"/>
</dbReference>
<feature type="transmembrane region" description="Helical" evidence="2">
    <location>
        <begin position="213"/>
        <end position="236"/>
    </location>
</feature>
<name>H5XM96_9PSEU</name>
<feature type="transmembrane region" description="Helical" evidence="2">
    <location>
        <begin position="526"/>
        <end position="544"/>
    </location>
</feature>
<feature type="transmembrane region" description="Helical" evidence="2">
    <location>
        <begin position="40"/>
        <end position="60"/>
    </location>
</feature>
<feature type="region of interest" description="Disordered" evidence="1">
    <location>
        <begin position="1"/>
        <end position="20"/>
    </location>
</feature>
<accession>H5XM96</accession>
<feature type="compositionally biased region" description="Polar residues" evidence="1">
    <location>
        <begin position="1"/>
        <end position="11"/>
    </location>
</feature>
<keyword evidence="2" id="KW-1133">Transmembrane helix</keyword>
<evidence type="ECO:0000256" key="1">
    <source>
        <dbReference type="SAM" id="MobiDB-lite"/>
    </source>
</evidence>
<keyword evidence="4" id="KW-1185">Reference proteome</keyword>
<dbReference type="AlphaFoldDB" id="H5XM96"/>
<evidence type="ECO:0000313" key="4">
    <source>
        <dbReference type="Proteomes" id="UP000002791"/>
    </source>
</evidence>
<feature type="transmembrane region" description="Helical" evidence="2">
    <location>
        <begin position="413"/>
        <end position="437"/>
    </location>
</feature>
<feature type="transmembrane region" description="Helical" evidence="2">
    <location>
        <begin position="101"/>
        <end position="123"/>
    </location>
</feature>
<reference evidence="3 4" key="1">
    <citation type="submission" date="2011-11" db="EMBL/GenBank/DDBJ databases">
        <title>The Noncontiguous Finished sequence of Saccharomonospora cyanea NA-134.</title>
        <authorList>
            <consortium name="US DOE Joint Genome Institute"/>
            <person name="Lucas S."/>
            <person name="Han J."/>
            <person name="Lapidus A."/>
            <person name="Cheng J.-F."/>
            <person name="Goodwin L."/>
            <person name="Pitluck S."/>
            <person name="Peters L."/>
            <person name="Ovchinnikova G."/>
            <person name="Lu M."/>
            <person name="Detter J.C."/>
            <person name="Han C."/>
            <person name="Tapia R."/>
            <person name="Land M."/>
            <person name="Hauser L."/>
            <person name="Kyrpides N."/>
            <person name="Ivanova N."/>
            <person name="Pagani I."/>
            <person name="Brambilla E.-M."/>
            <person name="Klenk H.-P."/>
            <person name="Woyke T."/>
        </authorList>
    </citation>
    <scope>NUCLEOTIDE SEQUENCE [LARGE SCALE GENOMIC DNA]</scope>
    <source>
        <strain evidence="3 4">NA-134</strain>
    </source>
</reference>
<keyword evidence="2" id="KW-0812">Transmembrane</keyword>
<dbReference type="HOGENOM" id="CLU_036785_2_0_11"/>
<dbReference type="OrthoDB" id="2014935at2"/>
<feature type="transmembrane region" description="Helical" evidence="2">
    <location>
        <begin position="315"/>
        <end position="333"/>
    </location>
</feature>
<dbReference type="Proteomes" id="UP000002791">
    <property type="component" value="Chromosome"/>
</dbReference>
<feature type="transmembrane region" description="Helical" evidence="2">
    <location>
        <begin position="449"/>
        <end position="473"/>
    </location>
</feature>
<dbReference type="EMBL" id="CM001440">
    <property type="protein sequence ID" value="EHR63647.1"/>
    <property type="molecule type" value="Genomic_DNA"/>
</dbReference>
<feature type="transmembrane region" description="Helical" evidence="2">
    <location>
        <begin position="144"/>
        <end position="171"/>
    </location>
</feature>
<sequence length="550" mass="56455">MSETNTATRTSPTGTVLTPAGGALTGTGQLVRLALRRDRLLLPLWTVVIAALPAASAGAYEQLYPDPAQRASLTTSLGDNPSISLLYGPAHDLSTAGGFTAWRFGTMLSVFAALVCVFTMVRHTRQEEDTGRQELLSSTVVGRYAPLTAALAVCMGFALVTGVATAVALAATGIAAAGAFAFGLGLTAVALVFTGVAAVTAQLAEYSRTANGLAGAILGVAFALRAVGDSAEVTWLSWLSPVAWSTQARPFAGDRFWVLLLPLVVTGVLVAVAYVLQRRRDVGLGLLPSALGPASAGPRLRTTFALATRLHRGTLIGWVVGFALLSALFGALASDIGDIVGGNEQMREVLARMGGSQGVVDAYLASTANILGMVAALYVVQSALRMRSEETALRAEPLLTTGVSRLRWIAGHLVFVFGGGTALLLASGVGMGLAHGVRTGDVAGQAPDVLLACLVQLPAVFVVGGAAVALFGILPAYTGAAWAVAAVLLLLTMFGPVLDLDQAVLNASPFQHVPKVPSVDVTAAPLLWLALAAVALTAAGVVRFRGRDIG</sequence>
<feature type="transmembrane region" description="Helical" evidence="2">
    <location>
        <begin position="480"/>
        <end position="498"/>
    </location>
</feature>
<feature type="transmembrane region" description="Helical" evidence="2">
    <location>
        <begin position="177"/>
        <end position="201"/>
    </location>
</feature>
<protein>
    <submittedName>
        <fullName evidence="3">Putative exporter of polyketide antibiotics</fullName>
    </submittedName>
</protein>
<organism evidence="3 4">
    <name type="scientific">Saccharomonospora cyanea NA-134</name>
    <dbReference type="NCBI Taxonomy" id="882082"/>
    <lineage>
        <taxon>Bacteria</taxon>
        <taxon>Bacillati</taxon>
        <taxon>Actinomycetota</taxon>
        <taxon>Actinomycetes</taxon>
        <taxon>Pseudonocardiales</taxon>
        <taxon>Pseudonocardiaceae</taxon>
        <taxon>Saccharomonospora</taxon>
    </lineage>
</organism>